<feature type="transmembrane region" description="Helical" evidence="5">
    <location>
        <begin position="372"/>
        <end position="389"/>
    </location>
</feature>
<dbReference type="GO" id="GO:0015179">
    <property type="term" value="F:L-amino acid transmembrane transporter activity"/>
    <property type="evidence" value="ECO:0007669"/>
    <property type="project" value="TreeGrafter"/>
</dbReference>
<evidence type="ECO:0000256" key="1">
    <source>
        <dbReference type="ARBA" id="ARBA00004141"/>
    </source>
</evidence>
<dbReference type="Proteomes" id="UP000028582">
    <property type="component" value="Unassembled WGS sequence"/>
</dbReference>
<evidence type="ECO:0000313" key="9">
    <source>
        <dbReference type="Proteomes" id="UP000028582"/>
    </source>
</evidence>
<name>A0A081ATJ4_PHYNI</name>
<feature type="transmembrane region" description="Helical" evidence="5">
    <location>
        <begin position="183"/>
        <end position="202"/>
    </location>
</feature>
<keyword evidence="2 5" id="KW-0812">Transmembrane</keyword>
<evidence type="ECO:0000256" key="4">
    <source>
        <dbReference type="ARBA" id="ARBA00023136"/>
    </source>
</evidence>
<proteinExistence type="predicted"/>
<accession>A0A081ATJ4</accession>
<keyword evidence="4 5" id="KW-0472">Membrane</keyword>
<evidence type="ECO:0000256" key="2">
    <source>
        <dbReference type="ARBA" id="ARBA00022692"/>
    </source>
</evidence>
<reference evidence="7 9" key="1">
    <citation type="submission" date="2013-11" db="EMBL/GenBank/DDBJ databases">
        <title>The Genome Sequence of Phytophthora parasitica P1976.</title>
        <authorList>
            <consortium name="The Broad Institute Genomics Platform"/>
            <person name="Russ C."/>
            <person name="Tyler B."/>
            <person name="Panabieres F."/>
            <person name="Shan W."/>
            <person name="Tripathy S."/>
            <person name="Grunwald N."/>
            <person name="Machado M."/>
            <person name="Johnson C.S."/>
            <person name="Walker B."/>
            <person name="Young S."/>
            <person name="Zeng Q."/>
            <person name="Gargeya S."/>
            <person name="Fitzgerald M."/>
            <person name="Haas B."/>
            <person name="Abouelleil A."/>
            <person name="Allen A.W."/>
            <person name="Alvarado L."/>
            <person name="Arachchi H.M."/>
            <person name="Berlin A.M."/>
            <person name="Chapman S.B."/>
            <person name="Gainer-Dewar J."/>
            <person name="Goldberg J."/>
            <person name="Griggs A."/>
            <person name="Gujja S."/>
            <person name="Hansen M."/>
            <person name="Howarth C."/>
            <person name="Imamovic A."/>
            <person name="Ireland A."/>
            <person name="Larimer J."/>
            <person name="McCowan C."/>
            <person name="Murphy C."/>
            <person name="Pearson M."/>
            <person name="Poon T.W."/>
            <person name="Priest M."/>
            <person name="Roberts A."/>
            <person name="Saif S."/>
            <person name="Shea T."/>
            <person name="Sisk P."/>
            <person name="Sykes S."/>
            <person name="Wortman J."/>
            <person name="Nusbaum C."/>
            <person name="Birren B."/>
        </authorList>
    </citation>
    <scope>NUCLEOTIDE SEQUENCE [LARGE SCALE GENOMIC DNA]</scope>
    <source>
        <strain evidence="7 9">P1976</strain>
    </source>
</reference>
<feature type="domain" description="Amino acid transporter transmembrane" evidence="6">
    <location>
        <begin position="71"/>
        <end position="451"/>
    </location>
</feature>
<evidence type="ECO:0000256" key="3">
    <source>
        <dbReference type="ARBA" id="ARBA00022989"/>
    </source>
</evidence>
<evidence type="ECO:0000259" key="6">
    <source>
        <dbReference type="Pfam" id="PF01490"/>
    </source>
</evidence>
<comment type="subcellular location">
    <subcellularLocation>
        <location evidence="1">Membrane</location>
        <topology evidence="1">Multi-pass membrane protein</topology>
    </subcellularLocation>
</comment>
<feature type="transmembrane region" description="Helical" evidence="5">
    <location>
        <begin position="143"/>
        <end position="171"/>
    </location>
</feature>
<comment type="caution">
    <text evidence="7">The sequence shown here is derived from an EMBL/GenBank/DDBJ whole genome shotgun (WGS) entry which is preliminary data.</text>
</comment>
<protein>
    <recommendedName>
        <fullName evidence="6">Amino acid transporter transmembrane domain-containing protein</fullName>
    </recommendedName>
</protein>
<dbReference type="PANTHER" id="PTHR22950:SF349">
    <property type="entry name" value="AMINO ACID TRANSPORTER TRANSMEMBRANE DOMAIN-CONTAINING PROTEIN"/>
    <property type="match status" value="1"/>
</dbReference>
<gene>
    <name evidence="7" type="ORF">F444_03612</name>
    <name evidence="8" type="ORF">F444_03623</name>
</gene>
<dbReference type="Pfam" id="PF01490">
    <property type="entry name" value="Aa_trans"/>
    <property type="match status" value="1"/>
</dbReference>
<dbReference type="OrthoDB" id="1684102at2759"/>
<dbReference type="PANTHER" id="PTHR22950">
    <property type="entry name" value="AMINO ACID TRANSPORTER"/>
    <property type="match status" value="1"/>
</dbReference>
<feature type="transmembrane region" description="Helical" evidence="5">
    <location>
        <begin position="434"/>
        <end position="455"/>
    </location>
</feature>
<keyword evidence="3 5" id="KW-1133">Transmembrane helix</keyword>
<dbReference type="GO" id="GO:0005774">
    <property type="term" value="C:vacuolar membrane"/>
    <property type="evidence" value="ECO:0007669"/>
    <property type="project" value="TreeGrafter"/>
</dbReference>
<dbReference type="EMBL" id="ANJA01000746">
    <property type="protein sequence ID" value="ETO82205.1"/>
    <property type="molecule type" value="Genomic_DNA"/>
</dbReference>
<sequence length="459" mass="49473">MAASSVAVPALQEPPDLEAVDLDSQSETCSTTSSFAVRVGATDEDVSDAVPKRLESPGTHEHAEAALHLTSDLKTFINTCIAFLGSGVLGLPYAFRKCGILMGLVTLVGVAAVSTYAMMLVVQCKYKLKQQGNIISKYGEIGYFAMGHIGSVIVNTALVISQTGFCIAYLIFIASNAHKFLDVSKQLVVSVCVPPLVGFSLLRHMRELAYVALLADFMCILGLLVVLNIDLSYMDLDHDYIEPMGVVSAIPFFFGVASYCFEGVGMVLPLENSMRNKHNFMPILVCTVVIITSLYATFGICGYLAFGNDTNAVITLNFEGSGGLVTLVKIFLCLGLFFTYPVMLFPVFEVLQPMVACGNKLENPQTTQKKGILLRAGIVLLTAVVAAGIPDFGRFISFIGSTCCSLLAFILPAFFHLRLFQDEPSTCGNRLHQLFLCGMMLLGFVMLGAGVVEAIDSVF</sequence>
<dbReference type="InterPro" id="IPR013057">
    <property type="entry name" value="AA_transpt_TM"/>
</dbReference>
<feature type="transmembrane region" description="Helical" evidence="5">
    <location>
        <begin position="101"/>
        <end position="122"/>
    </location>
</feature>
<dbReference type="EMBL" id="ANJA01000746">
    <property type="protein sequence ID" value="ETO82220.1"/>
    <property type="molecule type" value="Genomic_DNA"/>
</dbReference>
<evidence type="ECO:0000313" key="8">
    <source>
        <dbReference type="EMBL" id="ETO82220.1"/>
    </source>
</evidence>
<feature type="transmembrane region" description="Helical" evidence="5">
    <location>
        <begin position="280"/>
        <end position="306"/>
    </location>
</feature>
<feature type="transmembrane region" description="Helical" evidence="5">
    <location>
        <begin position="209"/>
        <end position="229"/>
    </location>
</feature>
<dbReference type="AlphaFoldDB" id="A0A081ATJ4"/>
<feature type="transmembrane region" description="Helical" evidence="5">
    <location>
        <begin position="326"/>
        <end position="351"/>
    </location>
</feature>
<evidence type="ECO:0000256" key="5">
    <source>
        <dbReference type="SAM" id="Phobius"/>
    </source>
</evidence>
<feature type="transmembrane region" description="Helical" evidence="5">
    <location>
        <begin position="395"/>
        <end position="414"/>
    </location>
</feature>
<evidence type="ECO:0000313" key="7">
    <source>
        <dbReference type="EMBL" id="ETO82205.1"/>
    </source>
</evidence>
<feature type="transmembrane region" description="Helical" evidence="5">
    <location>
        <begin position="76"/>
        <end position="95"/>
    </location>
</feature>
<organism evidence="7 9">
    <name type="scientific">Phytophthora nicotianae P1976</name>
    <dbReference type="NCBI Taxonomy" id="1317066"/>
    <lineage>
        <taxon>Eukaryota</taxon>
        <taxon>Sar</taxon>
        <taxon>Stramenopiles</taxon>
        <taxon>Oomycota</taxon>
        <taxon>Peronosporomycetes</taxon>
        <taxon>Peronosporales</taxon>
        <taxon>Peronosporaceae</taxon>
        <taxon>Phytophthora</taxon>
    </lineage>
</organism>
<feature type="transmembrane region" description="Helical" evidence="5">
    <location>
        <begin position="249"/>
        <end position="268"/>
    </location>
</feature>